<keyword evidence="1" id="KW-0732">Signal</keyword>
<evidence type="ECO:0000313" key="3">
    <source>
        <dbReference type="Proteomes" id="UP000611500"/>
    </source>
</evidence>
<dbReference type="AlphaFoldDB" id="A0A8J3HA78"/>
<sequence>MKSSLAFAAASLLALGLAACNQGAQDEPVRILKSDGETVVLRGLIDATRKTPPPRFEALAARECARAGKTPVFVSMTQQTTFAFDVVFDCAAKG</sequence>
<feature type="chain" id="PRO_5035152098" description="Lipoprotein" evidence="1">
    <location>
        <begin position="25"/>
        <end position="94"/>
    </location>
</feature>
<feature type="signal peptide" evidence="1">
    <location>
        <begin position="1"/>
        <end position="24"/>
    </location>
</feature>
<accession>A0A8J3HA78</accession>
<proteinExistence type="predicted"/>
<organism evidence="2 3">
    <name type="scientific">Pseudodonghicola xiamenensis</name>
    <dbReference type="NCBI Taxonomy" id="337702"/>
    <lineage>
        <taxon>Bacteria</taxon>
        <taxon>Pseudomonadati</taxon>
        <taxon>Pseudomonadota</taxon>
        <taxon>Alphaproteobacteria</taxon>
        <taxon>Rhodobacterales</taxon>
        <taxon>Paracoccaceae</taxon>
        <taxon>Pseudodonghicola</taxon>
    </lineage>
</organism>
<evidence type="ECO:0000256" key="1">
    <source>
        <dbReference type="SAM" id="SignalP"/>
    </source>
</evidence>
<reference evidence="2" key="2">
    <citation type="submission" date="2020-09" db="EMBL/GenBank/DDBJ databases">
        <authorList>
            <person name="Sun Q."/>
            <person name="Zhou Y."/>
        </authorList>
    </citation>
    <scope>NUCLEOTIDE SEQUENCE</scope>
    <source>
        <strain evidence="2">CGMCC 1.7081</strain>
    </source>
</reference>
<reference evidence="2" key="1">
    <citation type="journal article" date="2014" name="Int. J. Syst. Evol. Microbiol.">
        <title>Complete genome sequence of Corynebacterium casei LMG S-19264T (=DSM 44701T), isolated from a smear-ripened cheese.</title>
        <authorList>
            <consortium name="US DOE Joint Genome Institute (JGI-PGF)"/>
            <person name="Walter F."/>
            <person name="Albersmeier A."/>
            <person name="Kalinowski J."/>
            <person name="Ruckert C."/>
        </authorList>
    </citation>
    <scope>NUCLEOTIDE SEQUENCE</scope>
    <source>
        <strain evidence="2">CGMCC 1.7081</strain>
    </source>
</reference>
<evidence type="ECO:0008006" key="4">
    <source>
        <dbReference type="Google" id="ProtNLM"/>
    </source>
</evidence>
<gene>
    <name evidence="2" type="ORF">GCM10010961_28100</name>
</gene>
<keyword evidence="3" id="KW-1185">Reference proteome</keyword>
<dbReference type="RefSeq" id="WP_028094260.1">
    <property type="nucleotide sequence ID" value="NZ_BNAP01000013.1"/>
</dbReference>
<dbReference type="Proteomes" id="UP000611500">
    <property type="component" value="Unassembled WGS sequence"/>
</dbReference>
<evidence type="ECO:0000313" key="2">
    <source>
        <dbReference type="EMBL" id="GHG94822.1"/>
    </source>
</evidence>
<name>A0A8J3HA78_9RHOB</name>
<protein>
    <recommendedName>
        <fullName evidence="4">Lipoprotein</fullName>
    </recommendedName>
</protein>
<dbReference type="PROSITE" id="PS51257">
    <property type="entry name" value="PROKAR_LIPOPROTEIN"/>
    <property type="match status" value="1"/>
</dbReference>
<dbReference type="EMBL" id="BNAP01000013">
    <property type="protein sequence ID" value="GHG94822.1"/>
    <property type="molecule type" value="Genomic_DNA"/>
</dbReference>
<comment type="caution">
    <text evidence="2">The sequence shown here is derived from an EMBL/GenBank/DDBJ whole genome shotgun (WGS) entry which is preliminary data.</text>
</comment>